<gene>
    <name evidence="3" type="ORF">CVV64_16770</name>
</gene>
<comment type="caution">
    <text evidence="3">The sequence shown here is derived from an EMBL/GenBank/DDBJ whole genome shotgun (WGS) entry which is preliminary data.</text>
</comment>
<dbReference type="InterPro" id="IPR004232">
    <property type="entry name" value="CN_Hdrtase_a/SCN_Hdrlase_g"/>
</dbReference>
<evidence type="ECO:0000313" key="3">
    <source>
        <dbReference type="EMBL" id="PKK88897.1"/>
    </source>
</evidence>
<dbReference type="InterPro" id="IPR022513">
    <property type="entry name" value="TOMM_pelo"/>
</dbReference>
<protein>
    <recommendedName>
        <fullName evidence="2">Nitrile hydratase alpha/Thiocyanate hydrolase gamma domain-containing protein</fullName>
    </recommendedName>
</protein>
<dbReference type="EMBL" id="PGXC01000031">
    <property type="protein sequence ID" value="PKK88897.1"/>
    <property type="molecule type" value="Genomic_DNA"/>
</dbReference>
<dbReference type="SUPFAM" id="SSF56209">
    <property type="entry name" value="Nitrile hydratase alpha chain"/>
    <property type="match status" value="2"/>
</dbReference>
<evidence type="ECO:0000256" key="1">
    <source>
        <dbReference type="ARBA" id="ARBA00022723"/>
    </source>
</evidence>
<keyword evidence="1" id="KW-0479">Metal-binding</keyword>
<proteinExistence type="predicted"/>
<dbReference type="NCBIfam" id="TIGR03793">
    <property type="entry name" value="leader_NHLP"/>
    <property type="match status" value="1"/>
</dbReference>
<dbReference type="GO" id="GO:0046914">
    <property type="term" value="F:transition metal ion binding"/>
    <property type="evidence" value="ECO:0007669"/>
    <property type="project" value="InterPro"/>
</dbReference>
<dbReference type="InterPro" id="IPR036648">
    <property type="entry name" value="CN_Hdrase_a/SCN_Hdrase_g_sf"/>
</dbReference>
<dbReference type="Gene3D" id="3.90.330.10">
    <property type="entry name" value="Nitrile hydratase alpha /Thiocyanate hydrolase gamma"/>
    <property type="match status" value="2"/>
</dbReference>
<dbReference type="AlphaFoldDB" id="A0A2N1PKL5"/>
<reference evidence="3 4" key="1">
    <citation type="journal article" date="2017" name="ISME J.">
        <title>Potential for microbial H2 and metal transformations associated with novel bacteria and archaea in deep terrestrial subsurface sediments.</title>
        <authorList>
            <person name="Hernsdorf A.W."/>
            <person name="Amano Y."/>
            <person name="Miyakawa K."/>
            <person name="Ise K."/>
            <person name="Suzuki Y."/>
            <person name="Anantharaman K."/>
            <person name="Probst A."/>
            <person name="Burstein D."/>
            <person name="Thomas B.C."/>
            <person name="Banfield J.F."/>
        </authorList>
    </citation>
    <scope>NUCLEOTIDE SEQUENCE [LARGE SCALE GENOMIC DNA]</scope>
    <source>
        <strain evidence="3">HGW-Wallbacteria-1</strain>
    </source>
</reference>
<sequence>MIVGVEPLSCSFYADILPESGETSLNEIRRVKMNFQKLMQDIISNDDFRKELLADTKGTLAKANIDLQPGMEYRTYENGPDTFYGVMPLPTDKESFAILEKLNPTFAKVYQKAWADPDFKAELMENPKMAFKDITGIVPPSALNVIILENTDKVTNFVLPYTPPADAELSDSDLEMVAGGKGASSDNDAACNSLAGSLGSLACAGAAAGGALAGFSFGPQVTVTGVLAIGCGIVAGAAALGAIGSGVASAIA</sequence>
<evidence type="ECO:0000313" key="4">
    <source>
        <dbReference type="Proteomes" id="UP000233256"/>
    </source>
</evidence>
<organism evidence="3 4">
    <name type="scientific">Candidatus Wallbacteria bacterium HGW-Wallbacteria-1</name>
    <dbReference type="NCBI Taxonomy" id="2013854"/>
    <lineage>
        <taxon>Bacteria</taxon>
        <taxon>Candidatus Walliibacteriota</taxon>
    </lineage>
</organism>
<accession>A0A2N1PKL5</accession>
<dbReference type="Pfam" id="PF02979">
    <property type="entry name" value="NHase_alpha"/>
    <property type="match status" value="1"/>
</dbReference>
<evidence type="ECO:0000259" key="2">
    <source>
        <dbReference type="Pfam" id="PF02979"/>
    </source>
</evidence>
<dbReference type="GO" id="GO:0003824">
    <property type="term" value="F:catalytic activity"/>
    <property type="evidence" value="ECO:0007669"/>
    <property type="project" value="InterPro"/>
</dbReference>
<name>A0A2N1PKL5_9BACT</name>
<feature type="domain" description="Nitrile hydratase alpha/Thiocyanate hydrolase gamma" evidence="2">
    <location>
        <begin position="106"/>
        <end position="159"/>
    </location>
</feature>
<dbReference type="Proteomes" id="UP000233256">
    <property type="component" value="Unassembled WGS sequence"/>
</dbReference>